<evidence type="ECO:0000256" key="1">
    <source>
        <dbReference type="ARBA" id="ARBA00022679"/>
    </source>
</evidence>
<keyword evidence="3" id="KW-0378">Hydrolase</keyword>
<dbReference type="CDD" id="cd03880">
    <property type="entry name" value="M28_QC_like"/>
    <property type="match status" value="1"/>
</dbReference>
<feature type="signal peptide" evidence="3">
    <location>
        <begin position="1"/>
        <end position="24"/>
    </location>
</feature>
<keyword evidence="3" id="KW-0732">Signal</keyword>
<comment type="similarity">
    <text evidence="3">Belongs to the peptidase M28 family.</text>
</comment>
<dbReference type="InterPro" id="IPR007484">
    <property type="entry name" value="Peptidase_M28"/>
</dbReference>
<keyword evidence="6" id="KW-1185">Reference proteome</keyword>
<name>A0A8H3FC61_9LECA</name>
<protein>
    <recommendedName>
        <fullName evidence="3">Peptide hydrolase</fullName>
        <ecNumber evidence="3">3.4.-.-</ecNumber>
    </recommendedName>
</protein>
<evidence type="ECO:0000313" key="6">
    <source>
        <dbReference type="Proteomes" id="UP000664169"/>
    </source>
</evidence>
<proteinExistence type="inferred from homology"/>
<keyword evidence="3" id="KW-0862">Zinc</keyword>
<dbReference type="InterPro" id="IPR037457">
    <property type="entry name" value="M28_QC"/>
</dbReference>
<dbReference type="InterPro" id="IPR040234">
    <property type="entry name" value="QC/QCL"/>
</dbReference>
<dbReference type="PANTHER" id="PTHR12283">
    <property type="entry name" value="GLUTAMINYL-PEPTIDE CYCLOTRANSFERASE"/>
    <property type="match status" value="1"/>
</dbReference>
<evidence type="ECO:0000313" key="5">
    <source>
        <dbReference type="EMBL" id="CAF9919348.1"/>
    </source>
</evidence>
<keyword evidence="1" id="KW-0808">Transferase</keyword>
<dbReference type="GO" id="GO:0008270">
    <property type="term" value="F:zinc ion binding"/>
    <property type="evidence" value="ECO:0007669"/>
    <property type="project" value="TreeGrafter"/>
</dbReference>
<dbReference type="EC" id="3.4.-.-" evidence="3"/>
<evidence type="ECO:0000256" key="3">
    <source>
        <dbReference type="RuleBase" id="RU361240"/>
    </source>
</evidence>
<dbReference type="OrthoDB" id="3907302at2759"/>
<accession>A0A8H3FC61</accession>
<organism evidence="5 6">
    <name type="scientific">Gomphillus americanus</name>
    <dbReference type="NCBI Taxonomy" id="1940652"/>
    <lineage>
        <taxon>Eukaryota</taxon>
        <taxon>Fungi</taxon>
        <taxon>Dikarya</taxon>
        <taxon>Ascomycota</taxon>
        <taxon>Pezizomycotina</taxon>
        <taxon>Lecanoromycetes</taxon>
        <taxon>OSLEUM clade</taxon>
        <taxon>Ostropomycetidae</taxon>
        <taxon>Ostropales</taxon>
        <taxon>Graphidaceae</taxon>
        <taxon>Gomphilloideae</taxon>
        <taxon>Gomphillus</taxon>
    </lineage>
</organism>
<dbReference type="AlphaFoldDB" id="A0A8H3FC61"/>
<keyword evidence="3" id="KW-0645">Protease</keyword>
<evidence type="ECO:0000259" key="4">
    <source>
        <dbReference type="Pfam" id="PF04389"/>
    </source>
</evidence>
<keyword evidence="2" id="KW-0012">Acyltransferase</keyword>
<evidence type="ECO:0000256" key="2">
    <source>
        <dbReference type="ARBA" id="ARBA00023315"/>
    </source>
</evidence>
<reference evidence="5" key="1">
    <citation type="submission" date="2021-03" db="EMBL/GenBank/DDBJ databases">
        <authorList>
            <person name="Tagirdzhanova G."/>
        </authorList>
    </citation>
    <scope>NUCLEOTIDE SEQUENCE</scope>
</reference>
<dbReference type="GO" id="GO:0006508">
    <property type="term" value="P:proteolysis"/>
    <property type="evidence" value="ECO:0007669"/>
    <property type="project" value="UniProtKB-KW"/>
</dbReference>
<dbReference type="Gene3D" id="3.40.630.10">
    <property type="entry name" value="Zn peptidases"/>
    <property type="match status" value="1"/>
</dbReference>
<feature type="domain" description="Peptidase M28" evidence="4">
    <location>
        <begin position="121"/>
        <end position="365"/>
    </location>
</feature>
<comment type="caution">
    <text evidence="5">The sequence shown here is derived from an EMBL/GenBank/DDBJ whole genome shotgun (WGS) entry which is preliminary data.</text>
</comment>
<feature type="chain" id="PRO_5034768983" description="Peptide hydrolase" evidence="3">
    <location>
        <begin position="25"/>
        <end position="387"/>
    </location>
</feature>
<keyword evidence="3" id="KW-0479">Metal-binding</keyword>
<sequence length="387" mass="44108">MAHSSFWSIIVGLFIFLYAYTCSAYVELSEAALKAIPRPGKSFDIHSGELLAPILIPRVSGTEGNEKVRNFFAQYFAGQLPKWKVTYQNSTSKTPVTGERDVPFVNMIIKRDPPWASEGQTSYLTLVAHYDSKISPPGFIGATDSAAPCAMLLHVAKSIETAIESKWSRNKGDVETMKLDPDNNKGVQILLLDGEEAFQTWTATDSIYGARSLAVEWETVMHPAMSTYHNPLRSIEMFVLLDLLGAPSPRVPSYFKLTHWIYQKMARLEERMRELKLLYSSPNHKKREDEKRENEPMFFNEARKKETDQWLGGYIGDDHEPFLARGVDIFHIIASPFPRVWHLPEDNGDHLHIDTTEDWAVLMTAFTAEYMELVDFMPQKLAIRDEL</sequence>
<dbReference type="EMBL" id="CAJPDQ010000014">
    <property type="protein sequence ID" value="CAF9919348.1"/>
    <property type="molecule type" value="Genomic_DNA"/>
</dbReference>
<dbReference type="Proteomes" id="UP000664169">
    <property type="component" value="Unassembled WGS sequence"/>
</dbReference>
<dbReference type="Pfam" id="PF04389">
    <property type="entry name" value="Peptidase_M28"/>
    <property type="match status" value="1"/>
</dbReference>
<dbReference type="GO" id="GO:0008233">
    <property type="term" value="F:peptidase activity"/>
    <property type="evidence" value="ECO:0007669"/>
    <property type="project" value="UniProtKB-KW"/>
</dbReference>
<dbReference type="SUPFAM" id="SSF53187">
    <property type="entry name" value="Zn-dependent exopeptidases"/>
    <property type="match status" value="1"/>
</dbReference>
<dbReference type="GO" id="GO:0016603">
    <property type="term" value="F:glutaminyl-peptide cyclotransferase activity"/>
    <property type="evidence" value="ECO:0007669"/>
    <property type="project" value="InterPro"/>
</dbReference>
<gene>
    <name evidence="5" type="ORF">GOMPHAMPRED_001755</name>
</gene>
<dbReference type="PANTHER" id="PTHR12283:SF6">
    <property type="entry name" value="GLUTAMINYL-PEPTIDE CYCLOTRANSFERASE-RELATED"/>
    <property type="match status" value="1"/>
</dbReference>